<protein>
    <submittedName>
        <fullName evidence="1">Uncharacterized protein</fullName>
    </submittedName>
</protein>
<dbReference type="Proteomes" id="UP000790377">
    <property type="component" value="Unassembled WGS sequence"/>
</dbReference>
<gene>
    <name evidence="1" type="ORF">BJ138DRAFT_821563</name>
</gene>
<name>A0ACB7ZVG2_9AGAM</name>
<sequence length="116" mass="12977">MHNPPSPGPSRKPSPGPSRKPSPGPSHKPKRSSASETFKLPWSVAEQHLLQRLLEEIAQERNRWSKISLAMHGRCTPRQVASRVQKYSEKLSRTGVEGEGGEEWGGEGRRWTGRES</sequence>
<organism evidence="1 2">
    <name type="scientific">Hygrophoropsis aurantiaca</name>
    <dbReference type="NCBI Taxonomy" id="72124"/>
    <lineage>
        <taxon>Eukaryota</taxon>
        <taxon>Fungi</taxon>
        <taxon>Dikarya</taxon>
        <taxon>Basidiomycota</taxon>
        <taxon>Agaricomycotina</taxon>
        <taxon>Agaricomycetes</taxon>
        <taxon>Agaricomycetidae</taxon>
        <taxon>Boletales</taxon>
        <taxon>Coniophorineae</taxon>
        <taxon>Hygrophoropsidaceae</taxon>
        <taxon>Hygrophoropsis</taxon>
    </lineage>
</organism>
<keyword evidence="2" id="KW-1185">Reference proteome</keyword>
<comment type="caution">
    <text evidence="1">The sequence shown here is derived from an EMBL/GenBank/DDBJ whole genome shotgun (WGS) entry which is preliminary data.</text>
</comment>
<evidence type="ECO:0000313" key="2">
    <source>
        <dbReference type="Proteomes" id="UP000790377"/>
    </source>
</evidence>
<accession>A0ACB7ZVG2</accession>
<proteinExistence type="predicted"/>
<reference evidence="1" key="1">
    <citation type="journal article" date="2021" name="New Phytol.">
        <title>Evolutionary innovations through gain and loss of genes in the ectomycorrhizal Boletales.</title>
        <authorList>
            <person name="Wu G."/>
            <person name="Miyauchi S."/>
            <person name="Morin E."/>
            <person name="Kuo A."/>
            <person name="Drula E."/>
            <person name="Varga T."/>
            <person name="Kohler A."/>
            <person name="Feng B."/>
            <person name="Cao Y."/>
            <person name="Lipzen A."/>
            <person name="Daum C."/>
            <person name="Hundley H."/>
            <person name="Pangilinan J."/>
            <person name="Johnson J."/>
            <person name="Barry K."/>
            <person name="LaButti K."/>
            <person name="Ng V."/>
            <person name="Ahrendt S."/>
            <person name="Min B."/>
            <person name="Choi I.G."/>
            <person name="Park H."/>
            <person name="Plett J.M."/>
            <person name="Magnuson J."/>
            <person name="Spatafora J.W."/>
            <person name="Nagy L.G."/>
            <person name="Henrissat B."/>
            <person name="Grigoriev I.V."/>
            <person name="Yang Z.L."/>
            <person name="Xu J."/>
            <person name="Martin F.M."/>
        </authorList>
    </citation>
    <scope>NUCLEOTIDE SEQUENCE</scope>
    <source>
        <strain evidence="1">ATCC 28755</strain>
    </source>
</reference>
<evidence type="ECO:0000313" key="1">
    <source>
        <dbReference type="EMBL" id="KAH7905066.1"/>
    </source>
</evidence>
<dbReference type="EMBL" id="MU268282">
    <property type="protein sequence ID" value="KAH7905066.1"/>
    <property type="molecule type" value="Genomic_DNA"/>
</dbReference>